<evidence type="ECO:0000256" key="2">
    <source>
        <dbReference type="SAM" id="MobiDB-lite"/>
    </source>
</evidence>
<dbReference type="VEuPathDB" id="AmoebaDB:FDP41_005592"/>
<dbReference type="PROSITE" id="PS00139">
    <property type="entry name" value="THIOL_PROTEASE_CYS"/>
    <property type="match status" value="1"/>
</dbReference>
<dbReference type="VEuPathDB" id="AmoebaDB:NF0023650"/>
<dbReference type="RefSeq" id="XP_044560311.1">
    <property type="nucleotide sequence ID" value="XM_044709133.1"/>
</dbReference>
<feature type="region of interest" description="Disordered" evidence="2">
    <location>
        <begin position="35"/>
        <end position="58"/>
    </location>
</feature>
<evidence type="ECO:0000313" key="6">
    <source>
        <dbReference type="EMBL" id="KAF0975598.1"/>
    </source>
</evidence>
<dbReference type="SUPFAM" id="SSF54001">
    <property type="entry name" value="Cysteine proteinases"/>
    <property type="match status" value="1"/>
</dbReference>
<dbReference type="InterPro" id="IPR013128">
    <property type="entry name" value="Peptidase_C1A"/>
</dbReference>
<evidence type="ECO:0000259" key="4">
    <source>
        <dbReference type="SMART" id="SM00645"/>
    </source>
</evidence>
<dbReference type="SMART" id="SM00645">
    <property type="entry name" value="Pept_C1"/>
    <property type="match status" value="1"/>
</dbReference>
<dbReference type="GO" id="GO:0008234">
    <property type="term" value="F:cysteine-type peptidase activity"/>
    <property type="evidence" value="ECO:0007669"/>
    <property type="project" value="InterPro"/>
</dbReference>
<dbReference type="Proteomes" id="UP000444721">
    <property type="component" value="Unassembled WGS sequence"/>
</dbReference>
<evidence type="ECO:0000313" key="7">
    <source>
        <dbReference type="Proteomes" id="UP000444721"/>
    </source>
</evidence>
<evidence type="ECO:0000256" key="1">
    <source>
        <dbReference type="ARBA" id="ARBA00008455"/>
    </source>
</evidence>
<feature type="domain" description="Peptidase C1A papain C-terminal" evidence="4">
    <location>
        <begin position="158"/>
        <end position="371"/>
    </location>
</feature>
<dbReference type="EMBL" id="VFQX01000044">
    <property type="protein sequence ID" value="KAF0975598.1"/>
    <property type="molecule type" value="Genomic_DNA"/>
</dbReference>
<dbReference type="PROSITE" id="PS00640">
    <property type="entry name" value="THIOL_PROTEASE_ASN"/>
    <property type="match status" value="1"/>
</dbReference>
<dbReference type="InterPro" id="IPR000668">
    <property type="entry name" value="Peptidase_C1A_C"/>
</dbReference>
<dbReference type="OrthoDB" id="498368at2759"/>
<dbReference type="Pfam" id="PF00112">
    <property type="entry name" value="Peptidase_C1"/>
    <property type="match status" value="1"/>
</dbReference>
<dbReference type="AlphaFoldDB" id="A0A6A5BN68"/>
<dbReference type="InterPro" id="IPR038765">
    <property type="entry name" value="Papain-like_cys_pep_sf"/>
</dbReference>
<dbReference type="Gene3D" id="3.90.70.10">
    <property type="entry name" value="Cysteine proteinases"/>
    <property type="match status" value="1"/>
</dbReference>
<keyword evidence="7" id="KW-1185">Reference proteome</keyword>
<dbReference type="InterPro" id="IPR000169">
    <property type="entry name" value="Pept_cys_AS"/>
</dbReference>
<dbReference type="PRINTS" id="PR00705">
    <property type="entry name" value="PAPAIN"/>
</dbReference>
<protein>
    <recommendedName>
        <fullName evidence="4">Peptidase C1A papain C-terminal domain-containing protein</fullName>
    </recommendedName>
</protein>
<dbReference type="GeneID" id="68112810"/>
<comment type="similarity">
    <text evidence="1">Belongs to the peptidase C1 family.</text>
</comment>
<comment type="caution">
    <text evidence="6">The sequence shown here is derived from an EMBL/GenBank/DDBJ whole genome shotgun (WGS) entry which is preliminary data.</text>
</comment>
<gene>
    <name evidence="6" type="ORF">FDP41_005592</name>
    <name evidence="5" type="ORF">FDP41_006069</name>
</gene>
<proteinExistence type="inferred from homology"/>
<feature type="chain" id="PRO_5033526120" description="Peptidase C1A papain C-terminal domain-containing protein" evidence="3">
    <location>
        <begin position="30"/>
        <end position="374"/>
    </location>
</feature>
<feature type="signal peptide" evidence="3">
    <location>
        <begin position="1"/>
        <end position="29"/>
    </location>
</feature>
<dbReference type="VEuPathDB" id="AmoebaDB:FDP41_006069"/>
<name>A0A6A5BN68_NAEFO</name>
<sequence length="374" mass="42081">MLQQLPPTRPHLIILLILILSYSLVLVHADVPNIPNHSQSSSSSSSYRTNKSESTSSSSFIHQQSLDAFIREINQKAKTWVAGYNKKFGNGRSREEIVNLLLGWNRKSQPLLSKEPLNNRNHHDLELTLPKLSIHTPTRSNSMKISLPANYSSVTNTLYSNCTQLHHIRDQGECGACWAFGVSEMVADRFCIASQTRVNVVLSPQFLLSCDEGDCYGGDIGNTLKYVQNYGIVTNHCIPFLAKIGSNLPCPNRCLDGSNYKLRYKVKNSQQFDLTDIQGMQQSILQNGPIVAAFNVFEDFLHFKGGIYQYTTGGYVGGHVVKVVGWGESMHGIPYWIVANSWSIDWGMNGYFWIIRGKNECNFESYMWQTTPVL</sequence>
<reference evidence="6 7" key="1">
    <citation type="journal article" date="2019" name="Sci. Rep.">
        <title>Nanopore sequencing improves the draft genome of the human pathogenic amoeba Naegleria fowleri.</title>
        <authorList>
            <person name="Liechti N."/>
            <person name="Schurch N."/>
            <person name="Bruggmann R."/>
            <person name="Wittwer M."/>
        </authorList>
    </citation>
    <scope>NUCLEOTIDE SEQUENCE [LARGE SCALE GENOMIC DNA]</scope>
    <source>
        <strain evidence="6 7">ATCC 30894</strain>
    </source>
</reference>
<dbReference type="VEuPathDB" id="AmoebaDB:NfTy_067390"/>
<organism evidence="6 7">
    <name type="scientific">Naegleria fowleri</name>
    <name type="common">Brain eating amoeba</name>
    <dbReference type="NCBI Taxonomy" id="5763"/>
    <lineage>
        <taxon>Eukaryota</taxon>
        <taxon>Discoba</taxon>
        <taxon>Heterolobosea</taxon>
        <taxon>Tetramitia</taxon>
        <taxon>Eutetramitia</taxon>
        <taxon>Vahlkampfiidae</taxon>
        <taxon>Naegleria</taxon>
    </lineage>
</organism>
<keyword evidence="3" id="KW-0732">Signal</keyword>
<dbReference type="InterPro" id="IPR025661">
    <property type="entry name" value="Pept_asp_AS"/>
</dbReference>
<evidence type="ECO:0000256" key="3">
    <source>
        <dbReference type="SAM" id="SignalP"/>
    </source>
</evidence>
<dbReference type="PANTHER" id="PTHR12411">
    <property type="entry name" value="CYSTEINE PROTEASE FAMILY C1-RELATED"/>
    <property type="match status" value="1"/>
</dbReference>
<dbReference type="GO" id="GO:0006508">
    <property type="term" value="P:proteolysis"/>
    <property type="evidence" value="ECO:0007669"/>
    <property type="project" value="InterPro"/>
</dbReference>
<accession>A0A6A5BN68</accession>
<feature type="compositionally biased region" description="Low complexity" evidence="2">
    <location>
        <begin position="38"/>
        <end position="58"/>
    </location>
</feature>
<dbReference type="EMBL" id="VFQX01000050">
    <property type="protein sequence ID" value="KAF0974902.1"/>
    <property type="molecule type" value="Genomic_DNA"/>
</dbReference>
<evidence type="ECO:0000313" key="5">
    <source>
        <dbReference type="EMBL" id="KAF0974902.1"/>
    </source>
</evidence>